<protein>
    <submittedName>
        <fullName evidence="1">Uncharacterized protein</fullName>
    </submittedName>
</protein>
<proteinExistence type="predicted"/>
<reference evidence="1" key="1">
    <citation type="submission" date="2023-11" db="EMBL/GenBank/DDBJ databases">
        <authorList>
            <person name="Poullet M."/>
        </authorList>
    </citation>
    <scope>NUCLEOTIDE SEQUENCE</scope>
    <source>
        <strain evidence="1">E1834</strain>
    </source>
</reference>
<dbReference type="EMBL" id="CAVMJV010000001">
    <property type="protein sequence ID" value="CAK5006153.1"/>
    <property type="molecule type" value="Genomic_DNA"/>
</dbReference>
<name>A0ACB0XKI4_MELEN</name>
<dbReference type="Proteomes" id="UP001497535">
    <property type="component" value="Unassembled WGS sequence"/>
</dbReference>
<keyword evidence="2" id="KW-1185">Reference proteome</keyword>
<accession>A0ACB0XKI4</accession>
<evidence type="ECO:0000313" key="1">
    <source>
        <dbReference type="EMBL" id="CAK5006153.1"/>
    </source>
</evidence>
<organism evidence="1 2">
    <name type="scientific">Meloidogyne enterolobii</name>
    <name type="common">Root-knot nematode worm</name>
    <name type="synonym">Meloidogyne mayaguensis</name>
    <dbReference type="NCBI Taxonomy" id="390850"/>
    <lineage>
        <taxon>Eukaryota</taxon>
        <taxon>Metazoa</taxon>
        <taxon>Ecdysozoa</taxon>
        <taxon>Nematoda</taxon>
        <taxon>Chromadorea</taxon>
        <taxon>Rhabditida</taxon>
        <taxon>Tylenchina</taxon>
        <taxon>Tylenchomorpha</taxon>
        <taxon>Tylenchoidea</taxon>
        <taxon>Meloidogynidae</taxon>
        <taxon>Meloidogyninae</taxon>
        <taxon>Meloidogyne</taxon>
    </lineage>
</organism>
<sequence>MLLDYLHNKLGIDAGTKKYAECIHLITASFIAAKNFNLLITYQEAFYKRKPVNIVMPNCLKYS</sequence>
<gene>
    <name evidence="1" type="ORF">MENTE1834_LOCUS403</name>
</gene>
<evidence type="ECO:0000313" key="2">
    <source>
        <dbReference type="Proteomes" id="UP001497535"/>
    </source>
</evidence>
<comment type="caution">
    <text evidence="1">The sequence shown here is derived from an EMBL/GenBank/DDBJ whole genome shotgun (WGS) entry which is preliminary data.</text>
</comment>